<dbReference type="InterPro" id="IPR044925">
    <property type="entry name" value="His-Me_finger_sf"/>
</dbReference>
<dbReference type="EMBL" id="MN739632">
    <property type="protein sequence ID" value="QHT17244.1"/>
    <property type="molecule type" value="Genomic_DNA"/>
</dbReference>
<proteinExistence type="predicted"/>
<evidence type="ECO:0000313" key="1">
    <source>
        <dbReference type="EMBL" id="QHT17244.1"/>
    </source>
</evidence>
<name>A0A6C0DLV0_9ZZZZ</name>
<sequence length="404" mass="48058">MLDASHCQVIYSYNYEFNCAVLSYNDKYIYVDCDDLMKVLNFKKNFTLNNNEDDYPSFGENYKKYFLIEFLYKFDMESVTYVFLNNNKYDLRKCNVEIYHKYHREIAKSYKIIKYIPGHFKNRGISANQMKNPLWIVEENGENIILMYCEKDTIVKLCEKSYKEILDFENQINEKVTFFLQKNGYIATHIPKCKGDVLYIHQIITGCYGNGKGTADISVDHIDRNPLNNTYGNLRTATQKMQQLNSIGIMPGTKKERQQKARPLPEGIQQSMMRKYVVYYYNVYNKEKNLSREYFRVEGHPKLEKIWETTKSEKVSILEKLRQANKVVDDLENDIYPEKQQSKLPKYVSIILFRNKEHLYYDKRGGETRKNLKMVLPTEYNINEQIKIFNEKIKEKYDGESIIT</sequence>
<reference evidence="1" key="1">
    <citation type="journal article" date="2020" name="Nature">
        <title>Giant virus diversity and host interactions through global metagenomics.</title>
        <authorList>
            <person name="Schulz F."/>
            <person name="Roux S."/>
            <person name="Paez-Espino D."/>
            <person name="Jungbluth S."/>
            <person name="Walsh D.A."/>
            <person name="Denef V.J."/>
            <person name="McMahon K.D."/>
            <person name="Konstantinidis K.T."/>
            <person name="Eloe-Fadrosh E.A."/>
            <person name="Kyrpides N.C."/>
            <person name="Woyke T."/>
        </authorList>
    </citation>
    <scope>NUCLEOTIDE SEQUENCE</scope>
    <source>
        <strain evidence="1">GVMAG-M-3300023174-24</strain>
    </source>
</reference>
<dbReference type="SUPFAM" id="SSF54060">
    <property type="entry name" value="His-Me finger endonucleases"/>
    <property type="match status" value="1"/>
</dbReference>
<protein>
    <submittedName>
        <fullName evidence="1">Uncharacterized protein</fullName>
    </submittedName>
</protein>
<accession>A0A6C0DLV0</accession>
<organism evidence="1">
    <name type="scientific">viral metagenome</name>
    <dbReference type="NCBI Taxonomy" id="1070528"/>
    <lineage>
        <taxon>unclassified sequences</taxon>
        <taxon>metagenomes</taxon>
        <taxon>organismal metagenomes</taxon>
    </lineage>
</organism>
<dbReference type="Gene3D" id="3.90.75.20">
    <property type="match status" value="1"/>
</dbReference>
<dbReference type="AlphaFoldDB" id="A0A6C0DLV0"/>